<dbReference type="RefSeq" id="WP_209989094.1">
    <property type="nucleotide sequence ID" value="NZ_JBHSVQ010000001.1"/>
</dbReference>
<dbReference type="EMBL" id="JBHUKY010000006">
    <property type="protein sequence ID" value="MFD2408533.1"/>
    <property type="molecule type" value="Genomic_DNA"/>
</dbReference>
<proteinExistence type="predicted"/>
<feature type="transmembrane region" description="Helical" evidence="1">
    <location>
        <begin position="55"/>
        <end position="72"/>
    </location>
</feature>
<reference evidence="3" key="1">
    <citation type="journal article" date="2019" name="Int. J. Syst. Evol. Microbiol.">
        <title>The Global Catalogue of Microorganisms (GCM) 10K type strain sequencing project: providing services to taxonomists for standard genome sequencing and annotation.</title>
        <authorList>
            <consortium name="The Broad Institute Genomics Platform"/>
            <consortium name="The Broad Institute Genome Sequencing Center for Infectious Disease"/>
            <person name="Wu L."/>
            <person name="Ma J."/>
        </authorList>
    </citation>
    <scope>NUCLEOTIDE SEQUENCE [LARGE SCALE GENOMIC DNA]</scope>
    <source>
        <strain evidence="3">CCM 8725</strain>
    </source>
</reference>
<dbReference type="Proteomes" id="UP001597448">
    <property type="component" value="Unassembled WGS sequence"/>
</dbReference>
<keyword evidence="1" id="KW-0812">Transmembrane</keyword>
<accession>A0ABW5F0F7</accession>
<evidence type="ECO:0008006" key="4">
    <source>
        <dbReference type="Google" id="ProtNLM"/>
    </source>
</evidence>
<sequence>MMVETYVRIVLVTLISLVVVYYTYLLAQARAILKQAHKDSTDESVERIVLLKQKLVPTVCYLLCMVTIGVLYLVGINIGVMLCVLIILNVIIAFVGDKRILSKAEIKKK</sequence>
<keyword evidence="1" id="KW-1133">Transmembrane helix</keyword>
<evidence type="ECO:0000256" key="1">
    <source>
        <dbReference type="SAM" id="Phobius"/>
    </source>
</evidence>
<keyword evidence="3" id="KW-1185">Reference proteome</keyword>
<gene>
    <name evidence="2" type="ORF">ACFSX3_01550</name>
</gene>
<organism evidence="2 3">
    <name type="scientific">Paenibacillus rhizoplanae</name>
    <dbReference type="NCBI Taxonomy" id="1917181"/>
    <lineage>
        <taxon>Bacteria</taxon>
        <taxon>Bacillati</taxon>
        <taxon>Bacillota</taxon>
        <taxon>Bacilli</taxon>
        <taxon>Bacillales</taxon>
        <taxon>Paenibacillaceae</taxon>
        <taxon>Paenibacillus</taxon>
    </lineage>
</organism>
<evidence type="ECO:0000313" key="3">
    <source>
        <dbReference type="Proteomes" id="UP001597448"/>
    </source>
</evidence>
<feature type="transmembrane region" description="Helical" evidence="1">
    <location>
        <begin position="78"/>
        <end position="96"/>
    </location>
</feature>
<feature type="transmembrane region" description="Helical" evidence="1">
    <location>
        <begin position="6"/>
        <end position="27"/>
    </location>
</feature>
<name>A0ABW5F0F7_9BACL</name>
<protein>
    <recommendedName>
        <fullName evidence="4">DUF3784 domain-containing protein</fullName>
    </recommendedName>
</protein>
<comment type="caution">
    <text evidence="2">The sequence shown here is derived from an EMBL/GenBank/DDBJ whole genome shotgun (WGS) entry which is preliminary data.</text>
</comment>
<keyword evidence="1" id="KW-0472">Membrane</keyword>
<evidence type="ECO:0000313" key="2">
    <source>
        <dbReference type="EMBL" id="MFD2408533.1"/>
    </source>
</evidence>